<keyword evidence="1" id="KW-0234">DNA repair</keyword>
<dbReference type="Pfam" id="PF05970">
    <property type="entry name" value="PIF1"/>
    <property type="match status" value="1"/>
</dbReference>
<comment type="cofactor">
    <cofactor evidence="1">
        <name>Mg(2+)</name>
        <dbReference type="ChEBI" id="CHEBI:18420"/>
    </cofactor>
</comment>
<dbReference type="InterPro" id="IPR027417">
    <property type="entry name" value="P-loop_NTPase"/>
</dbReference>
<evidence type="ECO:0000259" key="2">
    <source>
        <dbReference type="Pfam" id="PF05970"/>
    </source>
</evidence>
<dbReference type="InterPro" id="IPR010285">
    <property type="entry name" value="DNA_helicase_pif1-like_DEAD"/>
</dbReference>
<comment type="caution">
    <text evidence="3">The sequence shown here is derived from an EMBL/GenBank/DDBJ whole genome shotgun (WGS) entry which is preliminary data.</text>
</comment>
<evidence type="ECO:0000313" key="4">
    <source>
        <dbReference type="Proteomes" id="UP001165083"/>
    </source>
</evidence>
<sequence length="233" mass="25915">MAHRHAFEAGDRSLRDLTGKKEEPFGGKVVVLSGDFRQILPVVKGGTPAETIDACLKSSELWPLFQKLQLTENMRVRSAGSSESAAEMAAFSDYLFKVGEGRHEVDSELGSDYIKIPRDMLIDNPVVDPEDDEEEDIRPGAIPRGMKRIIEEMYVDINNPEVATDEYFASRTILTTTNATVHRINDAVTQRMEGQAKEYVSTDSVEDDVNGSLFELEVLHALNLSGMPHTDSR</sequence>
<reference evidence="3" key="1">
    <citation type="submission" date="2023-04" db="EMBL/GenBank/DDBJ databases">
        <title>Phytophthora lilii NBRC 32176.</title>
        <authorList>
            <person name="Ichikawa N."/>
            <person name="Sato H."/>
            <person name="Tonouchi N."/>
        </authorList>
    </citation>
    <scope>NUCLEOTIDE SEQUENCE</scope>
    <source>
        <strain evidence="3">NBRC 32176</strain>
    </source>
</reference>
<keyword evidence="1" id="KW-0347">Helicase</keyword>
<accession>A0A9W6TZP7</accession>
<name>A0A9W6TZP7_9STRA</name>
<evidence type="ECO:0000313" key="3">
    <source>
        <dbReference type="EMBL" id="GMF22321.1"/>
    </source>
</evidence>
<dbReference type="GO" id="GO:0016787">
    <property type="term" value="F:hydrolase activity"/>
    <property type="evidence" value="ECO:0007669"/>
    <property type="project" value="UniProtKB-KW"/>
</dbReference>
<dbReference type="PANTHER" id="PTHR10492:SF57">
    <property type="entry name" value="ATP-DEPENDENT DNA HELICASE"/>
    <property type="match status" value="1"/>
</dbReference>
<dbReference type="GO" id="GO:0006281">
    <property type="term" value="P:DNA repair"/>
    <property type="evidence" value="ECO:0007669"/>
    <property type="project" value="UniProtKB-KW"/>
</dbReference>
<proteinExistence type="inferred from homology"/>
<dbReference type="PANTHER" id="PTHR10492">
    <property type="match status" value="1"/>
</dbReference>
<keyword evidence="1" id="KW-0227">DNA damage</keyword>
<feature type="domain" description="DNA helicase Pif1-like DEAD-box helicase" evidence="2">
    <location>
        <begin position="1"/>
        <end position="104"/>
    </location>
</feature>
<dbReference type="SUPFAM" id="SSF52540">
    <property type="entry name" value="P-loop containing nucleoside triphosphate hydrolases"/>
    <property type="match status" value="1"/>
</dbReference>
<dbReference type="EC" id="5.6.2.3" evidence="1"/>
<keyword evidence="1" id="KW-0067">ATP-binding</keyword>
<comment type="catalytic activity">
    <reaction evidence="1">
        <text>ATP + H2O = ADP + phosphate + H(+)</text>
        <dbReference type="Rhea" id="RHEA:13065"/>
        <dbReference type="ChEBI" id="CHEBI:15377"/>
        <dbReference type="ChEBI" id="CHEBI:15378"/>
        <dbReference type="ChEBI" id="CHEBI:30616"/>
        <dbReference type="ChEBI" id="CHEBI:43474"/>
        <dbReference type="ChEBI" id="CHEBI:456216"/>
        <dbReference type="EC" id="5.6.2.3"/>
    </reaction>
</comment>
<dbReference type="AlphaFoldDB" id="A0A9W6TZP7"/>
<dbReference type="GO" id="GO:0043139">
    <property type="term" value="F:5'-3' DNA helicase activity"/>
    <property type="evidence" value="ECO:0007669"/>
    <property type="project" value="UniProtKB-EC"/>
</dbReference>
<dbReference type="EMBL" id="BSXW01000437">
    <property type="protein sequence ID" value="GMF22321.1"/>
    <property type="molecule type" value="Genomic_DNA"/>
</dbReference>
<keyword evidence="4" id="KW-1185">Reference proteome</keyword>
<keyword evidence="1" id="KW-0378">Hydrolase</keyword>
<gene>
    <name evidence="3" type="ORF">Plil01_000888500</name>
</gene>
<dbReference type="GO" id="GO:0000723">
    <property type="term" value="P:telomere maintenance"/>
    <property type="evidence" value="ECO:0007669"/>
    <property type="project" value="InterPro"/>
</dbReference>
<dbReference type="Proteomes" id="UP001165083">
    <property type="component" value="Unassembled WGS sequence"/>
</dbReference>
<evidence type="ECO:0000256" key="1">
    <source>
        <dbReference type="RuleBase" id="RU363044"/>
    </source>
</evidence>
<organism evidence="3 4">
    <name type="scientific">Phytophthora lilii</name>
    <dbReference type="NCBI Taxonomy" id="2077276"/>
    <lineage>
        <taxon>Eukaryota</taxon>
        <taxon>Sar</taxon>
        <taxon>Stramenopiles</taxon>
        <taxon>Oomycota</taxon>
        <taxon>Peronosporomycetes</taxon>
        <taxon>Peronosporales</taxon>
        <taxon>Peronosporaceae</taxon>
        <taxon>Phytophthora</taxon>
    </lineage>
</organism>
<comment type="similarity">
    <text evidence="1">Belongs to the helicase family.</text>
</comment>
<keyword evidence="1" id="KW-0547">Nucleotide-binding</keyword>
<keyword evidence="1" id="KW-0233">DNA recombination</keyword>
<dbReference type="OrthoDB" id="126875at2759"/>
<dbReference type="GO" id="GO:0006310">
    <property type="term" value="P:DNA recombination"/>
    <property type="evidence" value="ECO:0007669"/>
    <property type="project" value="UniProtKB-KW"/>
</dbReference>
<dbReference type="GO" id="GO:0005524">
    <property type="term" value="F:ATP binding"/>
    <property type="evidence" value="ECO:0007669"/>
    <property type="project" value="UniProtKB-KW"/>
</dbReference>
<protein>
    <recommendedName>
        <fullName evidence="1">ATP-dependent DNA helicase</fullName>
        <ecNumber evidence="1">5.6.2.3</ecNumber>
    </recommendedName>
</protein>